<reference evidence="1 2" key="1">
    <citation type="journal article" date="2019" name="Nat. Ecol. Evol.">
        <title>Megaphylogeny resolves global patterns of mushroom evolution.</title>
        <authorList>
            <person name="Varga T."/>
            <person name="Krizsan K."/>
            <person name="Foldi C."/>
            <person name="Dima B."/>
            <person name="Sanchez-Garcia M."/>
            <person name="Sanchez-Ramirez S."/>
            <person name="Szollosi G.J."/>
            <person name="Szarkandi J.G."/>
            <person name="Papp V."/>
            <person name="Albert L."/>
            <person name="Andreopoulos W."/>
            <person name="Angelini C."/>
            <person name="Antonin V."/>
            <person name="Barry K.W."/>
            <person name="Bougher N.L."/>
            <person name="Buchanan P."/>
            <person name="Buyck B."/>
            <person name="Bense V."/>
            <person name="Catcheside P."/>
            <person name="Chovatia M."/>
            <person name="Cooper J."/>
            <person name="Damon W."/>
            <person name="Desjardin D."/>
            <person name="Finy P."/>
            <person name="Geml J."/>
            <person name="Haridas S."/>
            <person name="Hughes K."/>
            <person name="Justo A."/>
            <person name="Karasinski D."/>
            <person name="Kautmanova I."/>
            <person name="Kiss B."/>
            <person name="Kocsube S."/>
            <person name="Kotiranta H."/>
            <person name="LaButti K.M."/>
            <person name="Lechner B.E."/>
            <person name="Liimatainen K."/>
            <person name="Lipzen A."/>
            <person name="Lukacs Z."/>
            <person name="Mihaltcheva S."/>
            <person name="Morgado L.N."/>
            <person name="Niskanen T."/>
            <person name="Noordeloos M.E."/>
            <person name="Ohm R.A."/>
            <person name="Ortiz-Santana B."/>
            <person name="Ovrebo C."/>
            <person name="Racz N."/>
            <person name="Riley R."/>
            <person name="Savchenko A."/>
            <person name="Shiryaev A."/>
            <person name="Soop K."/>
            <person name="Spirin V."/>
            <person name="Szebenyi C."/>
            <person name="Tomsovsky M."/>
            <person name="Tulloss R.E."/>
            <person name="Uehling J."/>
            <person name="Grigoriev I.V."/>
            <person name="Vagvolgyi C."/>
            <person name="Papp T."/>
            <person name="Martin F.M."/>
            <person name="Miettinen O."/>
            <person name="Hibbett D.S."/>
            <person name="Nagy L.G."/>
        </authorList>
    </citation>
    <scope>NUCLEOTIDE SEQUENCE [LARGE SCALE GENOMIC DNA]</scope>
    <source>
        <strain evidence="1 2">NL-1719</strain>
    </source>
</reference>
<name>A0ACD3A563_9AGAR</name>
<organism evidence="1 2">
    <name type="scientific">Pluteus cervinus</name>
    <dbReference type="NCBI Taxonomy" id="181527"/>
    <lineage>
        <taxon>Eukaryota</taxon>
        <taxon>Fungi</taxon>
        <taxon>Dikarya</taxon>
        <taxon>Basidiomycota</taxon>
        <taxon>Agaricomycotina</taxon>
        <taxon>Agaricomycetes</taxon>
        <taxon>Agaricomycetidae</taxon>
        <taxon>Agaricales</taxon>
        <taxon>Pluteineae</taxon>
        <taxon>Pluteaceae</taxon>
        <taxon>Pluteus</taxon>
    </lineage>
</organism>
<proteinExistence type="predicted"/>
<gene>
    <name evidence="1" type="ORF">BDN72DRAFT_485615</name>
</gene>
<dbReference type="Proteomes" id="UP000308600">
    <property type="component" value="Unassembled WGS sequence"/>
</dbReference>
<protein>
    <submittedName>
        <fullName evidence="1">Uncharacterized protein</fullName>
    </submittedName>
</protein>
<accession>A0ACD3A563</accession>
<dbReference type="EMBL" id="ML208704">
    <property type="protein sequence ID" value="TFK61013.1"/>
    <property type="molecule type" value="Genomic_DNA"/>
</dbReference>
<sequence>MRLEIEYEIFMISCRQDPAGRMNLLLVSKRVSEWIIPILYEVIDVAADIPRFKDPPLEVFQRYGRHVKHMMFFDVGTGLSHINQESIIQLCPNVSDLVLWFGSVTTFEIFNLHLNRLTIPPFPDESDKFETLARGLQKTDEEKYRKWCESVTHFAWPTISLSGCQLLCEFPNLTHFLMGDWDGDVQGIVDYMVKWCKGLKVLVVLLGKMPDLDTAKPYVHDSWDDVVFGDVRVVIIERYYVLDWIEGAKGRDDLWEVAERTVEERRNRVSESS</sequence>
<keyword evidence="2" id="KW-1185">Reference proteome</keyword>
<evidence type="ECO:0000313" key="1">
    <source>
        <dbReference type="EMBL" id="TFK61013.1"/>
    </source>
</evidence>
<evidence type="ECO:0000313" key="2">
    <source>
        <dbReference type="Proteomes" id="UP000308600"/>
    </source>
</evidence>